<feature type="transmembrane region" description="Helical" evidence="1">
    <location>
        <begin position="122"/>
        <end position="141"/>
    </location>
</feature>
<dbReference type="Proteomes" id="UP000002316">
    <property type="component" value="Chromosome 2"/>
</dbReference>
<protein>
    <submittedName>
        <fullName evidence="2">Uncharacterized protein</fullName>
    </submittedName>
</protein>
<name>C9ZJG0_TRYB9</name>
<keyword evidence="1" id="KW-0472">Membrane</keyword>
<gene>
    <name evidence="2" type="ORF">TbgDal_II2630</name>
</gene>
<dbReference type="RefSeq" id="XP_011771824.1">
    <property type="nucleotide sequence ID" value="XM_011773522.1"/>
</dbReference>
<dbReference type="GeneID" id="23858661"/>
<proteinExistence type="predicted"/>
<sequence length="147" mass="17152">MHPSVRSFIHPCTHSHILTQNVCTNIYIYIYMYKHLHIFTNALIYTYIRRHMHYIIHKCMCTCAHKSESTVSATKTFVLLFFFNFFFCCSIKAIIITIITIVNAIAIPLLQHNRPVIDTTRTITGVLISHLLSINFFSTVIHHHLFS</sequence>
<dbReference type="EMBL" id="FN554965">
    <property type="protein sequence ID" value="CBH09519.1"/>
    <property type="molecule type" value="Genomic_DNA"/>
</dbReference>
<evidence type="ECO:0000313" key="3">
    <source>
        <dbReference type="Proteomes" id="UP000002316"/>
    </source>
</evidence>
<keyword evidence="1" id="KW-0812">Transmembrane</keyword>
<dbReference type="KEGG" id="tbg:TbgDal_II2630"/>
<evidence type="ECO:0000313" key="2">
    <source>
        <dbReference type="EMBL" id="CBH09519.1"/>
    </source>
</evidence>
<organism evidence="2 3">
    <name type="scientific">Trypanosoma brucei gambiense (strain MHOM/CI/86/DAL972)</name>
    <dbReference type="NCBI Taxonomy" id="679716"/>
    <lineage>
        <taxon>Eukaryota</taxon>
        <taxon>Discoba</taxon>
        <taxon>Euglenozoa</taxon>
        <taxon>Kinetoplastea</taxon>
        <taxon>Metakinetoplastina</taxon>
        <taxon>Trypanosomatida</taxon>
        <taxon>Trypanosomatidae</taxon>
        <taxon>Trypanosoma</taxon>
    </lineage>
</organism>
<feature type="transmembrane region" description="Helical" evidence="1">
    <location>
        <begin position="77"/>
        <end position="110"/>
    </location>
</feature>
<accession>C9ZJG0</accession>
<reference evidence="3" key="1">
    <citation type="journal article" date="2010" name="PLoS Negl. Trop. Dis.">
        <title>The genome sequence of Trypanosoma brucei gambiense, causative agent of chronic human african trypanosomiasis.</title>
        <authorList>
            <person name="Jackson A.P."/>
            <person name="Sanders M."/>
            <person name="Berry A."/>
            <person name="McQuillan J."/>
            <person name="Aslett M.A."/>
            <person name="Quail M.A."/>
            <person name="Chukualim B."/>
            <person name="Capewell P."/>
            <person name="MacLeod A."/>
            <person name="Melville S.E."/>
            <person name="Gibson W."/>
            <person name="Barry J.D."/>
            <person name="Berriman M."/>
            <person name="Hertz-Fowler C."/>
        </authorList>
    </citation>
    <scope>NUCLEOTIDE SEQUENCE [LARGE SCALE GENOMIC DNA]</scope>
    <source>
        <strain evidence="3">MHOM/CI/86/DAL972</strain>
    </source>
</reference>
<evidence type="ECO:0000256" key="1">
    <source>
        <dbReference type="SAM" id="Phobius"/>
    </source>
</evidence>
<keyword evidence="1" id="KW-1133">Transmembrane helix</keyword>
<dbReference type="AlphaFoldDB" id="C9ZJG0"/>
<feature type="transmembrane region" description="Helical" evidence="1">
    <location>
        <begin position="26"/>
        <end position="48"/>
    </location>
</feature>